<evidence type="ECO:0000313" key="2">
    <source>
        <dbReference type="EMBL" id="TNN75214.1"/>
    </source>
</evidence>
<dbReference type="Proteomes" id="UP000314294">
    <property type="component" value="Unassembled WGS sequence"/>
</dbReference>
<keyword evidence="3" id="KW-1185">Reference proteome</keyword>
<comment type="caution">
    <text evidence="2">The sequence shown here is derived from an EMBL/GenBank/DDBJ whole genome shotgun (WGS) entry which is preliminary data.</text>
</comment>
<feature type="compositionally biased region" description="Basic and acidic residues" evidence="1">
    <location>
        <begin position="8"/>
        <end position="35"/>
    </location>
</feature>
<evidence type="ECO:0000313" key="3">
    <source>
        <dbReference type="Proteomes" id="UP000314294"/>
    </source>
</evidence>
<organism evidence="2 3">
    <name type="scientific">Liparis tanakae</name>
    <name type="common">Tanaka's snailfish</name>
    <dbReference type="NCBI Taxonomy" id="230148"/>
    <lineage>
        <taxon>Eukaryota</taxon>
        <taxon>Metazoa</taxon>
        <taxon>Chordata</taxon>
        <taxon>Craniata</taxon>
        <taxon>Vertebrata</taxon>
        <taxon>Euteleostomi</taxon>
        <taxon>Actinopterygii</taxon>
        <taxon>Neopterygii</taxon>
        <taxon>Teleostei</taxon>
        <taxon>Neoteleostei</taxon>
        <taxon>Acanthomorphata</taxon>
        <taxon>Eupercaria</taxon>
        <taxon>Perciformes</taxon>
        <taxon>Cottioidei</taxon>
        <taxon>Cottales</taxon>
        <taxon>Liparidae</taxon>
        <taxon>Liparis</taxon>
    </lineage>
</organism>
<dbReference type="AlphaFoldDB" id="A0A4Z2ICX0"/>
<dbReference type="EMBL" id="SRLO01000106">
    <property type="protein sequence ID" value="TNN75214.1"/>
    <property type="molecule type" value="Genomic_DNA"/>
</dbReference>
<accession>A0A4Z2ICX0</accession>
<name>A0A4Z2ICX0_9TELE</name>
<proteinExistence type="predicted"/>
<evidence type="ECO:0000256" key="1">
    <source>
        <dbReference type="SAM" id="MobiDB-lite"/>
    </source>
</evidence>
<reference evidence="2 3" key="1">
    <citation type="submission" date="2019-03" db="EMBL/GenBank/DDBJ databases">
        <title>First draft genome of Liparis tanakae, snailfish: a comprehensive survey of snailfish specific genes.</title>
        <authorList>
            <person name="Kim W."/>
            <person name="Song I."/>
            <person name="Jeong J.-H."/>
            <person name="Kim D."/>
            <person name="Kim S."/>
            <person name="Ryu S."/>
            <person name="Song J.Y."/>
            <person name="Lee S.K."/>
        </authorList>
    </citation>
    <scope>NUCLEOTIDE SEQUENCE [LARGE SCALE GENOMIC DNA]</scope>
    <source>
        <tissue evidence="2">Muscle</tissue>
    </source>
</reference>
<protein>
    <submittedName>
        <fullName evidence="2">Uncharacterized protein</fullName>
    </submittedName>
</protein>
<gene>
    <name evidence="2" type="ORF">EYF80_014624</name>
</gene>
<sequence>MSSGLRTGSREETEAEDEMKTERERARERAREQQGRPKARGVHPHFSWLRCDESEAPLEREAAAGLPSQFSRSLDLLRVAHRTQNLQEGLPFFYYAGSPVGSEECAKQAQIGTPLSSSQFRGRRAAYADRWLIDKEDTKTSSSQSQESIESDCGHSASLYQQASPNIIWLLGGRTDQNLFL</sequence>
<feature type="region of interest" description="Disordered" evidence="1">
    <location>
        <begin position="1"/>
        <end position="46"/>
    </location>
</feature>